<dbReference type="GO" id="GO:0003730">
    <property type="term" value="F:mRNA 3'-UTR binding"/>
    <property type="evidence" value="ECO:0007669"/>
    <property type="project" value="TreeGrafter"/>
</dbReference>
<evidence type="ECO:0000313" key="9">
    <source>
        <dbReference type="Proteomes" id="UP000887540"/>
    </source>
</evidence>
<sequence length="284" mass="30435">MRAAIVRKFGPPTNISIENDWPIPNINSKQILVRVKAASVNPVDTYIRSGHFGSLPKIPYSPGMDGAGLVEKVGDQVKNFKNGDRVWFLSHNSGACAEFCSVEEDTVFQLPDGVSFVQGATLGICYMTAYKALFIDAKAKKGDTVLVHGASGGVGLAAIQIASANGLKVAGTAGTPEGIRIVKENGADHVFNHKENGYVEKISETFSSGIDVILEMLANVNISHDLDLITENGKICIIGSQGAIKLDADKKKKMQAHCIDIYVLISSKKEYQIMGEEKAVGRVA</sequence>
<dbReference type="SMART" id="SM00829">
    <property type="entry name" value="PKS_ER"/>
    <property type="match status" value="1"/>
</dbReference>
<protein>
    <submittedName>
        <fullName evidence="10">Enoyl reductase (ER) domain-containing protein</fullName>
    </submittedName>
</protein>
<dbReference type="SUPFAM" id="SSF50129">
    <property type="entry name" value="GroES-like"/>
    <property type="match status" value="1"/>
</dbReference>
<dbReference type="InterPro" id="IPR036291">
    <property type="entry name" value="NAD(P)-bd_dom_sf"/>
</dbReference>
<evidence type="ECO:0000313" key="10">
    <source>
        <dbReference type="WBParaSite" id="ACRNAN_Path_560.g2113.t1"/>
    </source>
</evidence>
<dbReference type="InterPro" id="IPR051603">
    <property type="entry name" value="Zinc-ADH_QOR/CCCR"/>
</dbReference>
<comment type="subunit">
    <text evidence="3">Homotetramer.</text>
</comment>
<keyword evidence="9" id="KW-1185">Reference proteome</keyword>
<dbReference type="GO" id="GO:0005829">
    <property type="term" value="C:cytosol"/>
    <property type="evidence" value="ECO:0007669"/>
    <property type="project" value="TreeGrafter"/>
</dbReference>
<dbReference type="GO" id="GO:0003960">
    <property type="term" value="F:quinone reductase (NADPH) activity"/>
    <property type="evidence" value="ECO:0007669"/>
    <property type="project" value="TreeGrafter"/>
</dbReference>
<dbReference type="FunFam" id="3.40.50.720:FF:000244">
    <property type="entry name" value="quinone oxidoreductase"/>
    <property type="match status" value="1"/>
</dbReference>
<dbReference type="PROSITE" id="PS01162">
    <property type="entry name" value="QOR_ZETA_CRYSTAL"/>
    <property type="match status" value="1"/>
</dbReference>
<organism evidence="9 10">
    <name type="scientific">Acrobeloides nanus</name>
    <dbReference type="NCBI Taxonomy" id="290746"/>
    <lineage>
        <taxon>Eukaryota</taxon>
        <taxon>Metazoa</taxon>
        <taxon>Ecdysozoa</taxon>
        <taxon>Nematoda</taxon>
        <taxon>Chromadorea</taxon>
        <taxon>Rhabditida</taxon>
        <taxon>Tylenchina</taxon>
        <taxon>Cephalobomorpha</taxon>
        <taxon>Cephaloboidea</taxon>
        <taxon>Cephalobidae</taxon>
        <taxon>Acrobeloides</taxon>
    </lineage>
</organism>
<dbReference type="InterPro" id="IPR020843">
    <property type="entry name" value="ER"/>
</dbReference>
<keyword evidence="5" id="KW-0521">NADP</keyword>
<dbReference type="AlphaFoldDB" id="A0A914C8S5"/>
<evidence type="ECO:0000256" key="4">
    <source>
        <dbReference type="ARBA" id="ARBA00022490"/>
    </source>
</evidence>
<dbReference type="GO" id="GO:0008270">
    <property type="term" value="F:zinc ion binding"/>
    <property type="evidence" value="ECO:0007669"/>
    <property type="project" value="InterPro"/>
</dbReference>
<evidence type="ECO:0000256" key="7">
    <source>
        <dbReference type="ARBA" id="ARBA00022990"/>
    </source>
</evidence>
<keyword evidence="4" id="KW-0963">Cytoplasm</keyword>
<evidence type="ECO:0000256" key="1">
    <source>
        <dbReference type="ARBA" id="ARBA00004496"/>
    </source>
</evidence>
<dbReference type="Pfam" id="PF00107">
    <property type="entry name" value="ADH_zinc_N"/>
    <property type="match status" value="1"/>
</dbReference>
<keyword evidence="6" id="KW-0694">RNA-binding</keyword>
<comment type="similarity">
    <text evidence="2">Belongs to the zinc-containing alcohol dehydrogenase family. Quinone oxidoreductase subfamily.</text>
</comment>
<name>A0A914C8S5_9BILA</name>
<dbReference type="Proteomes" id="UP000887540">
    <property type="component" value="Unplaced"/>
</dbReference>
<dbReference type="Gene3D" id="3.40.50.720">
    <property type="entry name" value="NAD(P)-binding Rossmann-like Domain"/>
    <property type="match status" value="1"/>
</dbReference>
<dbReference type="GO" id="GO:0070402">
    <property type="term" value="F:NADPH binding"/>
    <property type="evidence" value="ECO:0007669"/>
    <property type="project" value="TreeGrafter"/>
</dbReference>
<dbReference type="SUPFAM" id="SSF51735">
    <property type="entry name" value="NAD(P)-binding Rossmann-fold domains"/>
    <property type="match status" value="1"/>
</dbReference>
<dbReference type="Pfam" id="PF08240">
    <property type="entry name" value="ADH_N"/>
    <property type="match status" value="1"/>
</dbReference>
<accession>A0A914C8S5</accession>
<evidence type="ECO:0000256" key="3">
    <source>
        <dbReference type="ARBA" id="ARBA00011881"/>
    </source>
</evidence>
<dbReference type="CDD" id="cd08253">
    <property type="entry name" value="zeta_crystallin"/>
    <property type="match status" value="1"/>
</dbReference>
<comment type="subcellular location">
    <subcellularLocation>
        <location evidence="1">Cytoplasm</location>
    </subcellularLocation>
</comment>
<feature type="domain" description="Enoyl reductase (ER)" evidence="8">
    <location>
        <begin position="10"/>
        <end position="284"/>
    </location>
</feature>
<evidence type="ECO:0000259" key="8">
    <source>
        <dbReference type="SMART" id="SM00829"/>
    </source>
</evidence>
<evidence type="ECO:0000256" key="6">
    <source>
        <dbReference type="ARBA" id="ARBA00022884"/>
    </source>
</evidence>
<dbReference type="InterPro" id="IPR002364">
    <property type="entry name" value="Quin_OxRdtase/zeta-crystal_CS"/>
</dbReference>
<dbReference type="PANTHER" id="PTHR44154">
    <property type="entry name" value="QUINONE OXIDOREDUCTASE"/>
    <property type="match status" value="1"/>
</dbReference>
<dbReference type="Gene3D" id="3.90.180.10">
    <property type="entry name" value="Medium-chain alcohol dehydrogenases, catalytic domain"/>
    <property type="match status" value="1"/>
</dbReference>
<evidence type="ECO:0000256" key="2">
    <source>
        <dbReference type="ARBA" id="ARBA00010371"/>
    </source>
</evidence>
<dbReference type="WBParaSite" id="ACRNAN_Path_560.g2113.t1">
    <property type="protein sequence ID" value="ACRNAN_Path_560.g2113.t1"/>
    <property type="gene ID" value="ACRNAN_Path_560.g2113"/>
</dbReference>
<evidence type="ECO:0000256" key="5">
    <source>
        <dbReference type="ARBA" id="ARBA00022857"/>
    </source>
</evidence>
<dbReference type="InterPro" id="IPR011032">
    <property type="entry name" value="GroES-like_sf"/>
</dbReference>
<reference evidence="10" key="1">
    <citation type="submission" date="2022-11" db="UniProtKB">
        <authorList>
            <consortium name="WormBaseParasite"/>
        </authorList>
    </citation>
    <scope>IDENTIFICATION</scope>
</reference>
<keyword evidence="7" id="KW-0007">Acetylation</keyword>
<proteinExistence type="inferred from homology"/>
<dbReference type="InterPro" id="IPR013149">
    <property type="entry name" value="ADH-like_C"/>
</dbReference>
<dbReference type="PANTHER" id="PTHR44154:SF1">
    <property type="entry name" value="QUINONE OXIDOREDUCTASE"/>
    <property type="match status" value="1"/>
</dbReference>
<dbReference type="InterPro" id="IPR013154">
    <property type="entry name" value="ADH-like_N"/>
</dbReference>